<reference evidence="9" key="2">
    <citation type="submission" date="2019-10" db="EMBL/GenBank/DDBJ databases">
        <authorList>
            <consortium name="NCBI Genome Project"/>
        </authorList>
    </citation>
    <scope>NUCLEOTIDE SEQUENCE</scope>
    <source>
        <strain evidence="9">NI907</strain>
    </source>
</reference>
<comment type="cofactor">
    <cofactor evidence="1 6">
        <name>heme</name>
        <dbReference type="ChEBI" id="CHEBI:30413"/>
    </cofactor>
</comment>
<evidence type="ECO:0000256" key="6">
    <source>
        <dbReference type="PIRSR" id="PIRSR602403-1"/>
    </source>
</evidence>
<keyword evidence="3 6" id="KW-0479">Metal-binding</keyword>
<dbReference type="GO" id="GO:0016705">
    <property type="term" value="F:oxidoreductase activity, acting on paired donors, with incorporation or reduction of molecular oxygen"/>
    <property type="evidence" value="ECO:0007669"/>
    <property type="project" value="InterPro"/>
</dbReference>
<sequence>MEPQTFQLFEWVRHEILIATTESVYGPNNPFRDPSMEKAWYDFEPKMAIFALNLWPKLFANKAYRAREYMASVWENYFEKGWHNQSAEITKARVKLHTDFHISSKENARIEIGGTQTVLSNSIPGALWMVNHVFADQSTLSDIRTELLKGAKKDTDGTWTIDSDFVTGSCPILLSTFKEMLRCYANNTSTRLVMEDYMLDGSILLKRGSILMVPSRVQHTDREVWGASVDAFDHRRFLPAAENKKDGGGGGKRGVYNRGFGGGKTLCPGRQFATVEIIMFAALLALKFDIRPMNGPWVTPTADKTPGHNAMKVPDWDFEVMLSPRETEKKWKVLYSGQGLMELSVEDMDGTAVDRNM</sequence>
<comment type="similarity">
    <text evidence="2 7">Belongs to the cytochrome P450 family.</text>
</comment>
<keyword evidence="4 6" id="KW-0408">Iron</keyword>
<dbReference type="CDD" id="cd11040">
    <property type="entry name" value="CYP7_CYP8-like"/>
    <property type="match status" value="1"/>
</dbReference>
<evidence type="ECO:0000256" key="7">
    <source>
        <dbReference type="RuleBase" id="RU000461"/>
    </source>
</evidence>
<name>A0A6P8ATS1_PYRGI</name>
<evidence type="ECO:0000256" key="5">
    <source>
        <dbReference type="ARBA" id="ARBA00023033"/>
    </source>
</evidence>
<evidence type="ECO:0000256" key="4">
    <source>
        <dbReference type="ARBA" id="ARBA00023004"/>
    </source>
</evidence>
<protein>
    <submittedName>
        <fullName evidence="9">Uncharacterized protein</fullName>
    </submittedName>
</protein>
<evidence type="ECO:0000313" key="9">
    <source>
        <dbReference type="RefSeq" id="XP_030978311.1"/>
    </source>
</evidence>
<dbReference type="PANTHER" id="PTHR47582:SF1">
    <property type="entry name" value="P450, PUTATIVE (EUROFUNG)-RELATED"/>
    <property type="match status" value="1"/>
</dbReference>
<dbReference type="Gene3D" id="1.10.630.10">
    <property type="entry name" value="Cytochrome P450"/>
    <property type="match status" value="1"/>
</dbReference>
<evidence type="ECO:0000256" key="2">
    <source>
        <dbReference type="ARBA" id="ARBA00010617"/>
    </source>
</evidence>
<reference evidence="9" key="1">
    <citation type="journal article" date="2019" name="Mol. Biol. Evol.">
        <title>Blast fungal genomes show frequent chromosomal changes, gene gains and losses, and effector gene turnover.</title>
        <authorList>
            <person name="Gomez Luciano L.B."/>
            <person name="Jason Tsai I."/>
            <person name="Chuma I."/>
            <person name="Tosa Y."/>
            <person name="Chen Y.H."/>
            <person name="Li J.Y."/>
            <person name="Li M.Y."/>
            <person name="Jade Lu M.Y."/>
            <person name="Nakayashiki H."/>
            <person name="Li W.H."/>
        </authorList>
    </citation>
    <scope>NUCLEOTIDE SEQUENCE</scope>
    <source>
        <strain evidence="9">NI907</strain>
    </source>
</reference>
<dbReference type="InterPro" id="IPR001128">
    <property type="entry name" value="Cyt_P450"/>
</dbReference>
<dbReference type="Proteomes" id="UP000515153">
    <property type="component" value="Unplaced"/>
</dbReference>
<evidence type="ECO:0000256" key="1">
    <source>
        <dbReference type="ARBA" id="ARBA00001971"/>
    </source>
</evidence>
<dbReference type="GO" id="GO:0004497">
    <property type="term" value="F:monooxygenase activity"/>
    <property type="evidence" value="ECO:0007669"/>
    <property type="project" value="UniProtKB-KW"/>
</dbReference>
<dbReference type="PANTHER" id="PTHR47582">
    <property type="entry name" value="P450, PUTATIVE (EUROFUNG)-RELATED"/>
    <property type="match status" value="1"/>
</dbReference>
<proteinExistence type="inferred from homology"/>
<dbReference type="AlphaFoldDB" id="A0A6P8ATS1"/>
<dbReference type="PROSITE" id="PS00086">
    <property type="entry name" value="CYTOCHROME_P450"/>
    <property type="match status" value="1"/>
</dbReference>
<keyword evidence="7" id="KW-0560">Oxidoreductase</keyword>
<feature type="binding site" description="axial binding residue" evidence="6">
    <location>
        <position position="267"/>
    </location>
    <ligand>
        <name>heme</name>
        <dbReference type="ChEBI" id="CHEBI:30413"/>
    </ligand>
    <ligandPart>
        <name>Fe</name>
        <dbReference type="ChEBI" id="CHEBI:18248"/>
    </ligandPart>
</feature>
<evidence type="ECO:0000313" key="8">
    <source>
        <dbReference type="Proteomes" id="UP000515153"/>
    </source>
</evidence>
<reference evidence="9" key="3">
    <citation type="submission" date="2025-08" db="UniProtKB">
        <authorList>
            <consortium name="RefSeq"/>
        </authorList>
    </citation>
    <scope>IDENTIFICATION</scope>
    <source>
        <strain evidence="9">NI907</strain>
    </source>
</reference>
<dbReference type="Pfam" id="PF00067">
    <property type="entry name" value="p450"/>
    <property type="match status" value="1"/>
</dbReference>
<keyword evidence="8" id="KW-1185">Reference proteome</keyword>
<dbReference type="InterPro" id="IPR002403">
    <property type="entry name" value="Cyt_P450_E_grp-IV"/>
</dbReference>
<dbReference type="PRINTS" id="PR00465">
    <property type="entry name" value="EP450IV"/>
</dbReference>
<dbReference type="GO" id="GO:0005506">
    <property type="term" value="F:iron ion binding"/>
    <property type="evidence" value="ECO:0007669"/>
    <property type="project" value="InterPro"/>
</dbReference>
<dbReference type="GeneID" id="41964372"/>
<dbReference type="InterPro" id="IPR036396">
    <property type="entry name" value="Cyt_P450_sf"/>
</dbReference>
<dbReference type="SUPFAM" id="SSF48264">
    <property type="entry name" value="Cytochrome P450"/>
    <property type="match status" value="1"/>
</dbReference>
<organism evidence="8 9">
    <name type="scientific">Pyricularia grisea</name>
    <name type="common">Crabgrass-specific blast fungus</name>
    <name type="synonym">Magnaporthe grisea</name>
    <dbReference type="NCBI Taxonomy" id="148305"/>
    <lineage>
        <taxon>Eukaryota</taxon>
        <taxon>Fungi</taxon>
        <taxon>Dikarya</taxon>
        <taxon>Ascomycota</taxon>
        <taxon>Pezizomycotina</taxon>
        <taxon>Sordariomycetes</taxon>
        <taxon>Sordariomycetidae</taxon>
        <taxon>Magnaporthales</taxon>
        <taxon>Pyriculariaceae</taxon>
        <taxon>Pyricularia</taxon>
    </lineage>
</organism>
<dbReference type="InterPro" id="IPR053007">
    <property type="entry name" value="CYP450_monoxygenase_sec-met"/>
</dbReference>
<dbReference type="GO" id="GO:0020037">
    <property type="term" value="F:heme binding"/>
    <property type="evidence" value="ECO:0007669"/>
    <property type="project" value="InterPro"/>
</dbReference>
<dbReference type="KEGG" id="pgri:PgNI_09481"/>
<accession>A0A6P8ATS1</accession>
<dbReference type="RefSeq" id="XP_030978311.1">
    <property type="nucleotide sequence ID" value="XM_031129464.1"/>
</dbReference>
<keyword evidence="5 7" id="KW-0503">Monooxygenase</keyword>
<dbReference type="InterPro" id="IPR017972">
    <property type="entry name" value="Cyt_P450_CS"/>
</dbReference>
<gene>
    <name evidence="9" type="ORF">PgNI_09481</name>
</gene>
<evidence type="ECO:0000256" key="3">
    <source>
        <dbReference type="ARBA" id="ARBA00022723"/>
    </source>
</evidence>
<keyword evidence="6 7" id="KW-0349">Heme</keyword>